<evidence type="ECO:0000256" key="1">
    <source>
        <dbReference type="SAM" id="MobiDB-lite"/>
    </source>
</evidence>
<dbReference type="Proteomes" id="UP000607796">
    <property type="component" value="Unassembled WGS sequence"/>
</dbReference>
<gene>
    <name evidence="2" type="ORF">IQ782_06665</name>
</gene>
<dbReference type="PROSITE" id="PS51257">
    <property type="entry name" value="PROKAR_LIPOPROTEIN"/>
    <property type="match status" value="1"/>
</dbReference>
<feature type="compositionally biased region" description="Acidic residues" evidence="1">
    <location>
        <begin position="435"/>
        <end position="474"/>
    </location>
</feature>
<accession>A0ABR9WZ47</accession>
<keyword evidence="3" id="KW-1185">Reference proteome</keyword>
<feature type="region of interest" description="Disordered" evidence="1">
    <location>
        <begin position="356"/>
        <end position="379"/>
    </location>
</feature>
<reference evidence="2 3" key="1">
    <citation type="journal article" date="2021" name="Int. J. Syst. Evol. Microbiol.">
        <title>Salipiger mangrovisoli sp. nov., isolated from mangrove soil and the proposal for the reclassification of Paraphaeobacter pallidus as Salipiger pallidus comb. nov.</title>
        <authorList>
            <person name="Du J."/>
            <person name="Liu Y."/>
            <person name="Pei T."/>
            <person name="Deng M.R."/>
            <person name="Zhu H."/>
        </authorList>
    </citation>
    <scope>NUCLEOTIDE SEQUENCE [LARGE SCALE GENOMIC DNA]</scope>
    <source>
        <strain evidence="2 3">6D45A</strain>
    </source>
</reference>
<evidence type="ECO:0000313" key="2">
    <source>
        <dbReference type="EMBL" id="MBE9636515.1"/>
    </source>
</evidence>
<name>A0ABR9WZ47_9RHOB</name>
<feature type="compositionally biased region" description="Low complexity" evidence="1">
    <location>
        <begin position="475"/>
        <end position="490"/>
    </location>
</feature>
<feature type="compositionally biased region" description="Low complexity" evidence="1">
    <location>
        <begin position="424"/>
        <end position="434"/>
    </location>
</feature>
<evidence type="ECO:0000313" key="3">
    <source>
        <dbReference type="Proteomes" id="UP000607796"/>
    </source>
</evidence>
<protein>
    <recommendedName>
        <fullName evidence="4">Lipoprotein</fullName>
    </recommendedName>
</protein>
<comment type="caution">
    <text evidence="2">The sequence shown here is derived from an EMBL/GenBank/DDBJ whole genome shotgun (WGS) entry which is preliminary data.</text>
</comment>
<feature type="compositionally biased region" description="Acidic residues" evidence="1">
    <location>
        <begin position="491"/>
        <end position="504"/>
    </location>
</feature>
<organism evidence="2 3">
    <name type="scientific">Salipiger mangrovisoli</name>
    <dbReference type="NCBI Taxonomy" id="2865933"/>
    <lineage>
        <taxon>Bacteria</taxon>
        <taxon>Pseudomonadati</taxon>
        <taxon>Pseudomonadota</taxon>
        <taxon>Alphaproteobacteria</taxon>
        <taxon>Rhodobacterales</taxon>
        <taxon>Roseobacteraceae</taxon>
        <taxon>Salipiger</taxon>
    </lineage>
</organism>
<feature type="region of interest" description="Disordered" evidence="1">
    <location>
        <begin position="563"/>
        <end position="584"/>
    </location>
</feature>
<feature type="region of interest" description="Disordered" evidence="1">
    <location>
        <begin position="424"/>
        <end position="530"/>
    </location>
</feature>
<proteinExistence type="predicted"/>
<evidence type="ECO:0008006" key="4">
    <source>
        <dbReference type="Google" id="ProtNLM"/>
    </source>
</evidence>
<dbReference type="RefSeq" id="WP_194133848.1">
    <property type="nucleotide sequence ID" value="NZ_JADFFK010000004.1"/>
</dbReference>
<dbReference type="EMBL" id="JADFFK010000004">
    <property type="protein sequence ID" value="MBE9636515.1"/>
    <property type="molecule type" value="Genomic_DNA"/>
</dbReference>
<sequence length="783" mass="82182">MVSSSKILTVSYGTFSCTAEGFEDPLGVVKDTTQFFRGVVREDRFFGAEPPQFDPELAAQLMQAQIDAEAQGGRLILRGPLADVAAQGAAAVPRSAATSQPASQPVIGPDADRGMEEALAITAARAAAEAQAEHEAAEAAAAASKTAEMPAIAEPQGEDSLAAEAAFFAAEAGQGPTEDYDYEEADFALSTSAPRAAAPVTALPDEEEDSVAAKLRRIRAVVSGGAGTPAGLAQVAQEDPDQQNTALEGADTVAAVSAMLGALASEDAQTAAFEQEPEQDDLAATLINEVVAADKVAADKTVGAGASGPAVPPLALTPEFSADVPAPKVAAEPKPSPRRVRVVKVTRAAFDAAVASGQLEQMDEPKPSSSLSAEDEAELARELEAVKAELAAGLEDEWDEVEDLDALSATPGRELPVEAAAMLAELEADSAAGDAWDDEALDDDASDDDAWDEADSEEADLDAAAWDDSDDEQAADSAPEPLPETLPEAAASDDAEQDDEEEEAAAFAAAFDDLSEPQGSGDAQADDLENAIARMAREDVRKAVKLSSPARVMLTEQSVKDNDASRILDETNTQLEEPEGNRRRSAIAHLRAAVAATRADRLLGRKKDVEAQAQPYREDLADVVRPRRPAAPLRNERPEQEPALRPAPLKLVAEQRVDETAGAIAAPAAPLRPRRVTLADIETGDGDVPGGFADYAESVGAHDLPELLEAAAAYLSYVEGRTQFSRPQLMTKVRQVEGQDSSREDRLRSFGQLLREGKIEKTGGGRFTVSDRISFKPSARAAG</sequence>